<gene>
    <name evidence="1" type="ORF">FSCOSCO3_A001798</name>
</gene>
<protein>
    <submittedName>
        <fullName evidence="1">Uncharacterized protein LOC126393930</fullName>
    </submittedName>
</protein>
<dbReference type="AlphaFoldDB" id="A0AAV1PWA2"/>
<feature type="non-terminal residue" evidence="1">
    <location>
        <position position="1"/>
    </location>
</feature>
<sequence length="188" mass="20800">KGSRLATDCIACAAARIGTVPFPLNPYNDLQGFKCLLKLYKTDSPENNCTTLKYLFPAVSTKVAPPWFTPYKGNYTCLSRTRGINGGQDAGTLTGCGTTVVMGKNPYGITDELMTNHDYARSDTWWYCGGNKLKPKLPKLWYEEGYVEMRGNAVVGYGDEDVYGEYLQLEQMEEVIHLEAPAGDDTPV</sequence>
<keyword evidence="2" id="KW-1185">Reference proteome</keyword>
<name>A0AAV1PWA2_SCOSC</name>
<evidence type="ECO:0000313" key="1">
    <source>
        <dbReference type="EMBL" id="CAK6974912.1"/>
    </source>
</evidence>
<dbReference type="EMBL" id="CAWUFR010000277">
    <property type="protein sequence ID" value="CAK6974912.1"/>
    <property type="molecule type" value="Genomic_DNA"/>
</dbReference>
<accession>A0AAV1PWA2</accession>
<dbReference type="Proteomes" id="UP001314229">
    <property type="component" value="Unassembled WGS sequence"/>
</dbReference>
<comment type="caution">
    <text evidence="1">The sequence shown here is derived from an EMBL/GenBank/DDBJ whole genome shotgun (WGS) entry which is preliminary data.</text>
</comment>
<proteinExistence type="predicted"/>
<organism evidence="1 2">
    <name type="scientific">Scomber scombrus</name>
    <name type="common">Atlantic mackerel</name>
    <name type="synonym">Scomber vernalis</name>
    <dbReference type="NCBI Taxonomy" id="13677"/>
    <lineage>
        <taxon>Eukaryota</taxon>
        <taxon>Metazoa</taxon>
        <taxon>Chordata</taxon>
        <taxon>Craniata</taxon>
        <taxon>Vertebrata</taxon>
        <taxon>Euteleostomi</taxon>
        <taxon>Actinopterygii</taxon>
        <taxon>Neopterygii</taxon>
        <taxon>Teleostei</taxon>
        <taxon>Neoteleostei</taxon>
        <taxon>Acanthomorphata</taxon>
        <taxon>Pelagiaria</taxon>
        <taxon>Scombriformes</taxon>
        <taxon>Scombridae</taxon>
        <taxon>Scomber</taxon>
    </lineage>
</organism>
<evidence type="ECO:0000313" key="2">
    <source>
        <dbReference type="Proteomes" id="UP001314229"/>
    </source>
</evidence>
<reference evidence="1 2" key="1">
    <citation type="submission" date="2024-01" db="EMBL/GenBank/DDBJ databases">
        <authorList>
            <person name="Alioto T."/>
            <person name="Alioto T."/>
            <person name="Gomez Garrido J."/>
        </authorList>
    </citation>
    <scope>NUCLEOTIDE SEQUENCE [LARGE SCALE GENOMIC DNA]</scope>
</reference>